<sequence>MNHMENTMLRISYIRKHPLYISSYQRLQELEQERIFCCHQMNHLLDTARIAYILSLERGIGISKEVIYATAILHDIGKGRQYESGIPHELASADIAEQILAELPEELMFTSNENEQILTAIRGHRKLRENAEPLEALLYESDKASRACFACPAETDCNWSTEKKNKEIRI</sequence>
<dbReference type="InterPro" id="IPR006674">
    <property type="entry name" value="HD_domain"/>
</dbReference>
<comment type="caution">
    <text evidence="2">The sequence shown here is derived from an EMBL/GenBank/DDBJ whole genome shotgun (WGS) entry which is preliminary data.</text>
</comment>
<accession>A0A844F9V5</accession>
<dbReference type="RefSeq" id="WP_154322766.1">
    <property type="nucleotide sequence ID" value="NZ_CAMAAA010000001.1"/>
</dbReference>
<dbReference type="EMBL" id="VUMB01000004">
    <property type="protein sequence ID" value="MSS39195.1"/>
    <property type="molecule type" value="Genomic_DNA"/>
</dbReference>
<protein>
    <submittedName>
        <fullName evidence="2">HD domain-containing protein</fullName>
    </submittedName>
</protein>
<dbReference type="Pfam" id="PF01966">
    <property type="entry name" value="HD"/>
    <property type="match status" value="1"/>
</dbReference>
<dbReference type="InterPro" id="IPR006675">
    <property type="entry name" value="HDIG_dom"/>
</dbReference>
<dbReference type="SUPFAM" id="SSF109604">
    <property type="entry name" value="HD-domain/PDEase-like"/>
    <property type="match status" value="1"/>
</dbReference>
<gene>
    <name evidence="2" type="ORF">FYJ37_02200</name>
</gene>
<feature type="domain" description="HD" evidence="1">
    <location>
        <begin position="42"/>
        <end position="143"/>
    </location>
</feature>
<evidence type="ECO:0000313" key="2">
    <source>
        <dbReference type="EMBL" id="MSS39195.1"/>
    </source>
</evidence>
<dbReference type="AlphaFoldDB" id="A0A844F9V5"/>
<proteinExistence type="predicted"/>
<reference evidence="2 3" key="1">
    <citation type="submission" date="2019-08" db="EMBL/GenBank/DDBJ databases">
        <title>In-depth cultivation of the pig gut microbiome towards novel bacterial diversity and tailored functional studies.</title>
        <authorList>
            <person name="Wylensek D."/>
            <person name="Hitch T.C.A."/>
            <person name="Clavel T."/>
        </authorList>
    </citation>
    <scope>NUCLEOTIDE SEQUENCE [LARGE SCALE GENOMIC DNA]</scope>
    <source>
        <strain evidence="2 3">BL-389-WT-3D</strain>
    </source>
</reference>
<dbReference type="NCBIfam" id="TIGR00277">
    <property type="entry name" value="HDIG"/>
    <property type="match status" value="1"/>
</dbReference>
<evidence type="ECO:0000313" key="3">
    <source>
        <dbReference type="Proteomes" id="UP000462363"/>
    </source>
</evidence>
<dbReference type="Proteomes" id="UP000462363">
    <property type="component" value="Unassembled WGS sequence"/>
</dbReference>
<organism evidence="2 3">
    <name type="scientific">Clostridium scindens (strain JCM 10418 / VPI 12708)</name>
    <dbReference type="NCBI Taxonomy" id="29347"/>
    <lineage>
        <taxon>Bacteria</taxon>
        <taxon>Bacillati</taxon>
        <taxon>Bacillota</taxon>
        <taxon>Clostridia</taxon>
        <taxon>Lachnospirales</taxon>
        <taxon>Lachnospiraceae</taxon>
    </lineage>
</organism>
<dbReference type="Gene3D" id="1.10.3210.10">
    <property type="entry name" value="Hypothetical protein af1432"/>
    <property type="match status" value="1"/>
</dbReference>
<name>A0A844F9V5_CLOSV</name>
<evidence type="ECO:0000259" key="1">
    <source>
        <dbReference type="Pfam" id="PF01966"/>
    </source>
</evidence>